<reference evidence="1 2" key="1">
    <citation type="submission" date="2020-08" db="EMBL/GenBank/DDBJ databases">
        <title>Bridging the membrane lipid divide: bacteria of the FCB group superphylum have the potential to synthesize archaeal ether lipids.</title>
        <authorList>
            <person name="Villanueva L."/>
            <person name="Von Meijenfeldt F.A.B."/>
            <person name="Westbye A.B."/>
            <person name="Yadav S."/>
            <person name="Hopmans E.C."/>
            <person name="Dutilh B.E."/>
            <person name="Sinninghe Damste J.S."/>
        </authorList>
    </citation>
    <scope>NUCLEOTIDE SEQUENCE [LARGE SCALE GENOMIC DNA]</scope>
    <source>
        <strain evidence="1">NIOZ-UU47</strain>
    </source>
</reference>
<protein>
    <submittedName>
        <fullName evidence="1">Antirestriction protein</fullName>
    </submittedName>
</protein>
<organism evidence="1 2">
    <name type="scientific">Candidatus Desulfobia pelagia</name>
    <dbReference type="NCBI Taxonomy" id="2841692"/>
    <lineage>
        <taxon>Bacteria</taxon>
        <taxon>Pseudomonadati</taxon>
        <taxon>Thermodesulfobacteriota</taxon>
        <taxon>Desulfobulbia</taxon>
        <taxon>Desulfobulbales</taxon>
        <taxon>Desulfobulbaceae</taxon>
        <taxon>Candidatus Desulfobia</taxon>
    </lineage>
</organism>
<sequence length="263" mass="29984">MNDKVKQVLNVILDKFKSGDIPEAVAYSLYPIPEIPSAKWSLTNRTLMFLSGTMDGRGYKQWRQVDRYVKKSSRAFFILVPFIKKVDGEQSGGKEILVGFGCRPVFRVEDTDGKELEYENMELPDLPLLDRAEEWGISVRAIPGNYQYHGYYSFNRKEIALATPEEKVFFHELSHAAHEKVNGSLKRGQDPLQEIVAELSAAALCKLVGKQVNGRDGNSYRYIEKYAEKIKMSPYNACLKVMAETEKVLHLILKTEGERILQL</sequence>
<dbReference type="Proteomes" id="UP000614424">
    <property type="component" value="Unassembled WGS sequence"/>
</dbReference>
<dbReference type="EMBL" id="JACNJZ010000223">
    <property type="protein sequence ID" value="MBC8319078.1"/>
    <property type="molecule type" value="Genomic_DNA"/>
</dbReference>
<name>A0A8J6NH44_9BACT</name>
<dbReference type="AlphaFoldDB" id="A0A8J6NH44"/>
<evidence type="ECO:0000313" key="2">
    <source>
        <dbReference type="Proteomes" id="UP000614424"/>
    </source>
</evidence>
<proteinExistence type="predicted"/>
<gene>
    <name evidence="1" type="ORF">H8E41_14380</name>
</gene>
<comment type="caution">
    <text evidence="1">The sequence shown here is derived from an EMBL/GenBank/DDBJ whole genome shotgun (WGS) entry which is preliminary data.</text>
</comment>
<accession>A0A8J6NH44</accession>
<evidence type="ECO:0000313" key="1">
    <source>
        <dbReference type="EMBL" id="MBC8319078.1"/>
    </source>
</evidence>